<dbReference type="Gene3D" id="2.40.10.10">
    <property type="entry name" value="Trypsin-like serine proteases"/>
    <property type="match status" value="1"/>
</dbReference>
<keyword evidence="3" id="KW-0732">Signal</keyword>
<keyword evidence="2" id="KW-1015">Disulfide bond</keyword>
<dbReference type="PANTHER" id="PTHR24276">
    <property type="entry name" value="POLYSERASE-RELATED"/>
    <property type="match status" value="1"/>
</dbReference>
<dbReference type="HOGENOM" id="CLU_006842_7_5_1"/>
<dbReference type="CDD" id="cd00190">
    <property type="entry name" value="Tryp_SPc"/>
    <property type="match status" value="1"/>
</dbReference>
<dbReference type="PROSITE" id="PS50240">
    <property type="entry name" value="TRYPSIN_DOM"/>
    <property type="match status" value="1"/>
</dbReference>
<accession>A0A0B4GQW5</accession>
<feature type="chain" id="PRO_5002104986" evidence="3">
    <location>
        <begin position="22"/>
        <end position="324"/>
    </location>
</feature>
<comment type="similarity">
    <text evidence="1">Belongs to the peptidase S1 family.</text>
</comment>
<proteinExistence type="inferred from homology"/>
<dbReference type="PROSITE" id="PS00134">
    <property type="entry name" value="TRYPSIN_HIS"/>
    <property type="match status" value="1"/>
</dbReference>
<dbReference type="GO" id="GO:0006508">
    <property type="term" value="P:proteolysis"/>
    <property type="evidence" value="ECO:0007669"/>
    <property type="project" value="InterPro"/>
</dbReference>
<evidence type="ECO:0000313" key="6">
    <source>
        <dbReference type="Proteomes" id="UP000031192"/>
    </source>
</evidence>
<dbReference type="SMART" id="SM00020">
    <property type="entry name" value="Tryp_SPc"/>
    <property type="match status" value="1"/>
</dbReference>
<dbReference type="InterPro" id="IPR001254">
    <property type="entry name" value="Trypsin_dom"/>
</dbReference>
<keyword evidence="6" id="KW-1185">Reference proteome</keyword>
<dbReference type="Pfam" id="PF00089">
    <property type="entry name" value="Trypsin"/>
    <property type="match status" value="1"/>
</dbReference>
<feature type="domain" description="Peptidase S1" evidence="4">
    <location>
        <begin position="31"/>
        <end position="271"/>
    </location>
</feature>
<dbReference type="InterPro" id="IPR043504">
    <property type="entry name" value="Peptidase_S1_PA_chymotrypsin"/>
</dbReference>
<dbReference type="GO" id="GO:0004252">
    <property type="term" value="F:serine-type endopeptidase activity"/>
    <property type="evidence" value="ECO:0007669"/>
    <property type="project" value="InterPro"/>
</dbReference>
<sequence>MVRKLAPILAAILLAVTAAAAATATTVDKRITGGEDAKVGEIPFIVSIQRLSRHVCGGTLLDSTTVLSAAHCFEKESDNLTIRAGTLDARTGGVVVNVTAVKIHPNWGTLWSGPSFAENDISIIKLSTPIEASHTIRFTSLPPNSSTPEPGSSMVVAGWGHQSVLPPNANLSSLRPAAKLSKVPIYIHPLEECKKLWHFLENRETVFCAGGDGKGSCALDSGGPVFDPVTGYVVGIVSFGMNDKDETNCNQVPGIYTDVGSYIPFIEKYLGAAGYCAINEPDAHSTAPPETFDQCVEKCVKEQHLKPQQCGAGCVKKFSKRLSR</sequence>
<gene>
    <name evidence="5" type="ORF">MGU_10522</name>
</gene>
<dbReference type="InterPro" id="IPR018114">
    <property type="entry name" value="TRYPSIN_HIS"/>
</dbReference>
<evidence type="ECO:0000313" key="5">
    <source>
        <dbReference type="EMBL" id="KID82132.1"/>
    </source>
</evidence>
<dbReference type="SUPFAM" id="SSF50494">
    <property type="entry name" value="Trypsin-like serine proteases"/>
    <property type="match status" value="1"/>
</dbReference>
<dbReference type="InterPro" id="IPR009003">
    <property type="entry name" value="Peptidase_S1_PA"/>
</dbReference>
<dbReference type="EMBL" id="AZNH01000101">
    <property type="protein sequence ID" value="KID82132.1"/>
    <property type="molecule type" value="Genomic_DNA"/>
</dbReference>
<reference evidence="5 6" key="1">
    <citation type="journal article" date="2014" name="Proc. Natl. Acad. Sci. U.S.A.">
        <title>Trajectory and genomic determinants of fungal-pathogen speciation and host adaptation.</title>
        <authorList>
            <person name="Hu X."/>
            <person name="Xiao G."/>
            <person name="Zheng P."/>
            <person name="Shang Y."/>
            <person name="Su Y."/>
            <person name="Zhang X."/>
            <person name="Liu X."/>
            <person name="Zhan S."/>
            <person name="St Leger R.J."/>
            <person name="Wang C."/>
        </authorList>
    </citation>
    <scope>NUCLEOTIDE SEQUENCE [LARGE SCALE GENOMIC DNA]</scope>
    <source>
        <strain evidence="5 6">ARSEF 977</strain>
    </source>
</reference>
<name>A0A0B4GQW5_METGA</name>
<dbReference type="Proteomes" id="UP000031192">
    <property type="component" value="Unassembled WGS sequence"/>
</dbReference>
<evidence type="ECO:0000256" key="3">
    <source>
        <dbReference type="SAM" id="SignalP"/>
    </source>
</evidence>
<evidence type="ECO:0000256" key="2">
    <source>
        <dbReference type="ARBA" id="ARBA00023157"/>
    </source>
</evidence>
<comment type="caution">
    <text evidence="5">The sequence shown here is derived from an EMBL/GenBank/DDBJ whole genome shotgun (WGS) entry which is preliminary data.</text>
</comment>
<evidence type="ECO:0000256" key="1">
    <source>
        <dbReference type="ARBA" id="ARBA00007664"/>
    </source>
</evidence>
<protein>
    <submittedName>
        <fullName evidence="5">Peptidase cysteine/serine, trypsin-like protein</fullName>
    </submittedName>
</protein>
<feature type="signal peptide" evidence="3">
    <location>
        <begin position="1"/>
        <end position="21"/>
    </location>
</feature>
<evidence type="ECO:0000259" key="4">
    <source>
        <dbReference type="PROSITE" id="PS50240"/>
    </source>
</evidence>
<dbReference type="InterPro" id="IPR001314">
    <property type="entry name" value="Peptidase_S1A"/>
</dbReference>
<dbReference type="PANTHER" id="PTHR24276:SF98">
    <property type="entry name" value="FI18310P1-RELATED"/>
    <property type="match status" value="1"/>
</dbReference>
<dbReference type="AlphaFoldDB" id="A0A0B4GQW5"/>
<dbReference type="InterPro" id="IPR050430">
    <property type="entry name" value="Peptidase_S1"/>
</dbReference>
<organism evidence="5 6">
    <name type="scientific">Metarhizium guizhouense (strain ARSEF 977)</name>
    <dbReference type="NCBI Taxonomy" id="1276136"/>
    <lineage>
        <taxon>Eukaryota</taxon>
        <taxon>Fungi</taxon>
        <taxon>Dikarya</taxon>
        <taxon>Ascomycota</taxon>
        <taxon>Pezizomycotina</taxon>
        <taxon>Sordariomycetes</taxon>
        <taxon>Hypocreomycetidae</taxon>
        <taxon>Hypocreales</taxon>
        <taxon>Clavicipitaceae</taxon>
        <taxon>Metarhizium</taxon>
    </lineage>
</organism>
<dbReference type="OrthoDB" id="4915747at2759"/>
<dbReference type="PRINTS" id="PR00722">
    <property type="entry name" value="CHYMOTRYPSIN"/>
</dbReference>